<dbReference type="OrthoDB" id="443402at2759"/>
<dbReference type="InterPro" id="IPR027417">
    <property type="entry name" value="P-loop_NTPase"/>
</dbReference>
<reference evidence="5" key="1">
    <citation type="journal article" date="2015" name="BMC Genomics">
        <title>Genomic and transcriptomic analysis of the endophytic fungus Pestalotiopsis fici reveals its lifestyle and high potential for synthesis of natural products.</title>
        <authorList>
            <person name="Wang X."/>
            <person name="Zhang X."/>
            <person name="Liu L."/>
            <person name="Xiang M."/>
            <person name="Wang W."/>
            <person name="Sun X."/>
            <person name="Che Y."/>
            <person name="Guo L."/>
            <person name="Liu G."/>
            <person name="Guo L."/>
            <person name="Wang C."/>
            <person name="Yin W.B."/>
            <person name="Stadler M."/>
            <person name="Zhang X."/>
            <person name="Liu X."/>
        </authorList>
    </citation>
    <scope>NUCLEOTIDE SEQUENCE [LARGE SCALE GENOMIC DNA]</scope>
    <source>
        <strain evidence="5">W106-1 / CGMCC3.15140</strain>
    </source>
</reference>
<keyword evidence="5" id="KW-1185">Reference proteome</keyword>
<dbReference type="KEGG" id="pfy:PFICI_00070"/>
<dbReference type="InterPro" id="IPR056693">
    <property type="entry name" value="DUF7791"/>
</dbReference>
<protein>
    <recommendedName>
        <fullName evidence="6">NACHT domain-containing protein</fullName>
    </recommendedName>
</protein>
<name>W3XLB4_PESFW</name>
<dbReference type="AlphaFoldDB" id="W3XLB4"/>
<organism evidence="4 5">
    <name type="scientific">Pestalotiopsis fici (strain W106-1 / CGMCC3.15140)</name>
    <dbReference type="NCBI Taxonomy" id="1229662"/>
    <lineage>
        <taxon>Eukaryota</taxon>
        <taxon>Fungi</taxon>
        <taxon>Dikarya</taxon>
        <taxon>Ascomycota</taxon>
        <taxon>Pezizomycotina</taxon>
        <taxon>Sordariomycetes</taxon>
        <taxon>Xylariomycetidae</taxon>
        <taxon>Amphisphaeriales</taxon>
        <taxon>Sporocadaceae</taxon>
        <taxon>Pestalotiopsis</taxon>
    </lineage>
</organism>
<dbReference type="OMA" id="FPALRWN"/>
<dbReference type="eggNOG" id="ENOG502SHWY">
    <property type="taxonomic scope" value="Eukaryota"/>
</dbReference>
<feature type="domain" description="Nephrocystin 3-like N-terminal" evidence="2">
    <location>
        <begin position="255"/>
        <end position="431"/>
    </location>
</feature>
<dbReference type="InParanoid" id="W3XLB4"/>
<gene>
    <name evidence="4" type="ORF">PFICI_00070</name>
</gene>
<dbReference type="InterPro" id="IPR056884">
    <property type="entry name" value="NPHP3-like_N"/>
</dbReference>
<dbReference type="Gene3D" id="3.40.50.300">
    <property type="entry name" value="P-loop containing nucleotide triphosphate hydrolases"/>
    <property type="match status" value="1"/>
</dbReference>
<dbReference type="GeneID" id="19265083"/>
<evidence type="ECO:0000259" key="3">
    <source>
        <dbReference type="Pfam" id="PF25053"/>
    </source>
</evidence>
<sequence length="1065" mass="119518">MSIDTSCEASAGILAFVELAGKLMTSLATMHSEASENRRSDLKLMCEELIKLRGLMDHVVKQPVDPKAHHQSINVLDLNRLAVLSIRDIDIVLEELKEMMTPDFGSSTEQERLQSPNNWASPLILSTLQHEKMKRLSETVSSHIHSIIRVDQVSNTIKSLSVETQRLRPEFESRADSLTQSLASLGAMLQRGSTNANWQGAKTVFSQQNMYEMQSILRQLTQSEDHMIAEKIVASLNYDSRPVRHDSVPQAHRDTFRWAFESRLAEWFLSGSSTFWISGKPGSGKSTFMKFISNHQQTKDLLGSWAGAKENLAIAAHFFWIAGTPIQKSWQGLFQSLLFDTFNKQPAVIELISPRRWNAAKEGKWQEATEPWSVTELGVALRSLATTPNFPLKLCFFIDGLDEYDSNHEELCNILHDMAQSPHIKMCLSSRPWPVFEQRFGTDPAKKMDIHELTRDDIRNFVHDQLQLAAGNEIRMTEEDKDEICREIASKADGVFLWAFFVTKTLREANARGDTFADLHHHLNGLPRDLEQLFRTMLESVDVSSHPKMAGILQAASHALEPLHIDLYAVLEKEFDTPKYAQSCQIQGMTYGQLSMQREQTARSVNDKTKGLLKVVHQRFEFLHRTVKDFVLTKDMGDYLKQKLPPSYNGYKAIATAYLGFLKTTSLDGSIVAGIVKLGQGRNSGIFTSHLNQALIYAAEAIKTDHSRESLSLLDDYDHSVEMMIRIGHVTVRGIAASGSNPKLLFREELLRHNLAPYITQKLRDDPDFLELLEDPPLYFALIPMSLSSGESPAPVPEVLEILLRMGENPNFTTKRTLSTEVTNSLSTQPSPWVLFAREIMSVFNMLSIACTFPAMRFNDSLDKNLFVLLLSHGADPNASLLPERPKGSHTVFSHFLKISVSKFLGSECYEGYLRTLRAFLRAGATLGIPAYEETATKSGDMGERNHGAQEEAAYGNLARDRPSELILTSFCTSLKGLFTSLSADPERTKFIQSVTAELISHCSGKREALEEISSTLSEGCPDQMMGALRSMIDGELMGVNRGLKRYRGSWDQDSLESAVKQSKQ</sequence>
<dbReference type="SUPFAM" id="SSF52540">
    <property type="entry name" value="P-loop containing nucleoside triphosphate hydrolases"/>
    <property type="match status" value="1"/>
</dbReference>
<dbReference type="RefSeq" id="XP_007826842.1">
    <property type="nucleotide sequence ID" value="XM_007828651.1"/>
</dbReference>
<dbReference type="EMBL" id="KI912109">
    <property type="protein sequence ID" value="ETS86242.1"/>
    <property type="molecule type" value="Genomic_DNA"/>
</dbReference>
<feature type="domain" description="DUF7791" evidence="3">
    <location>
        <begin position="554"/>
        <end position="659"/>
    </location>
</feature>
<evidence type="ECO:0000259" key="2">
    <source>
        <dbReference type="Pfam" id="PF24883"/>
    </source>
</evidence>
<dbReference type="PANTHER" id="PTHR10039">
    <property type="entry name" value="AMELOGENIN"/>
    <property type="match status" value="1"/>
</dbReference>
<proteinExistence type="predicted"/>
<evidence type="ECO:0000256" key="1">
    <source>
        <dbReference type="ARBA" id="ARBA00022737"/>
    </source>
</evidence>
<evidence type="ECO:0000313" key="4">
    <source>
        <dbReference type="EMBL" id="ETS86242.1"/>
    </source>
</evidence>
<evidence type="ECO:0000313" key="5">
    <source>
        <dbReference type="Proteomes" id="UP000030651"/>
    </source>
</evidence>
<dbReference type="Proteomes" id="UP000030651">
    <property type="component" value="Unassembled WGS sequence"/>
</dbReference>
<evidence type="ECO:0008006" key="6">
    <source>
        <dbReference type="Google" id="ProtNLM"/>
    </source>
</evidence>
<dbReference type="HOGENOM" id="CLU_002341_6_1_1"/>
<dbReference type="PANTHER" id="PTHR10039:SF5">
    <property type="entry name" value="NACHT DOMAIN-CONTAINING PROTEIN"/>
    <property type="match status" value="1"/>
</dbReference>
<accession>W3XLB4</accession>
<dbReference type="Pfam" id="PF24883">
    <property type="entry name" value="NPHP3_N"/>
    <property type="match status" value="1"/>
</dbReference>
<dbReference type="Pfam" id="PF25053">
    <property type="entry name" value="DUF7791"/>
    <property type="match status" value="1"/>
</dbReference>
<keyword evidence="1" id="KW-0677">Repeat</keyword>